<dbReference type="Pfam" id="PF11938">
    <property type="entry name" value="DUF3456"/>
    <property type="match status" value="1"/>
</dbReference>
<dbReference type="InterPro" id="IPR021852">
    <property type="entry name" value="DUF3456"/>
</dbReference>
<gene>
    <name evidence="5" type="primary">CNPY2</name>
    <name evidence="5" type="ORF">OS493_002091</name>
</gene>
<comment type="similarity">
    <text evidence="1">Belongs to the canopy family.</text>
</comment>
<feature type="domain" description="DUF3456" evidence="4">
    <location>
        <begin position="30"/>
        <end position="172"/>
    </location>
</feature>
<feature type="region of interest" description="Disordered" evidence="2">
    <location>
        <begin position="175"/>
        <end position="203"/>
    </location>
</feature>
<dbReference type="OrthoDB" id="192915at2759"/>
<dbReference type="PANTHER" id="PTHR13341">
    <property type="entry name" value="MIR-INTERACTING SAPOSIN-LIKE PROTEIN"/>
    <property type="match status" value="1"/>
</dbReference>
<evidence type="ECO:0000256" key="3">
    <source>
        <dbReference type="SAM" id="SignalP"/>
    </source>
</evidence>
<dbReference type="Proteomes" id="UP001163046">
    <property type="component" value="Unassembled WGS sequence"/>
</dbReference>
<evidence type="ECO:0000259" key="4">
    <source>
        <dbReference type="Pfam" id="PF11938"/>
    </source>
</evidence>
<name>A0A9W9Z5K1_9CNID</name>
<dbReference type="AlphaFoldDB" id="A0A9W9Z5K1"/>
<keyword evidence="6" id="KW-1185">Reference proteome</keyword>
<keyword evidence="3" id="KW-0732">Signal</keyword>
<proteinExistence type="inferred from homology"/>
<evidence type="ECO:0000256" key="1">
    <source>
        <dbReference type="ARBA" id="ARBA00007285"/>
    </source>
</evidence>
<evidence type="ECO:0000313" key="5">
    <source>
        <dbReference type="EMBL" id="KAJ7375340.1"/>
    </source>
</evidence>
<organism evidence="5 6">
    <name type="scientific">Desmophyllum pertusum</name>
    <dbReference type="NCBI Taxonomy" id="174260"/>
    <lineage>
        <taxon>Eukaryota</taxon>
        <taxon>Metazoa</taxon>
        <taxon>Cnidaria</taxon>
        <taxon>Anthozoa</taxon>
        <taxon>Hexacorallia</taxon>
        <taxon>Scleractinia</taxon>
        <taxon>Caryophylliina</taxon>
        <taxon>Caryophylliidae</taxon>
        <taxon>Desmophyllum</taxon>
    </lineage>
</organism>
<dbReference type="EMBL" id="MU826826">
    <property type="protein sequence ID" value="KAJ7375340.1"/>
    <property type="molecule type" value="Genomic_DNA"/>
</dbReference>
<feature type="chain" id="PRO_5040809182" evidence="3">
    <location>
        <begin position="24"/>
        <end position="203"/>
    </location>
</feature>
<dbReference type="PANTHER" id="PTHR13341:SF2">
    <property type="entry name" value="PROTEIN SEELE"/>
    <property type="match status" value="1"/>
</dbReference>
<feature type="signal peptide" evidence="3">
    <location>
        <begin position="1"/>
        <end position="23"/>
    </location>
</feature>
<reference evidence="5" key="1">
    <citation type="submission" date="2023-01" db="EMBL/GenBank/DDBJ databases">
        <title>Genome assembly of the deep-sea coral Lophelia pertusa.</title>
        <authorList>
            <person name="Herrera S."/>
            <person name="Cordes E."/>
        </authorList>
    </citation>
    <scope>NUCLEOTIDE SEQUENCE</scope>
    <source>
        <strain evidence="5">USNM1676648</strain>
        <tissue evidence="5">Polyp</tissue>
    </source>
</reference>
<comment type="caution">
    <text evidence="5">The sequence shown here is derived from an EMBL/GenBank/DDBJ whole genome shotgun (WGS) entry which is preliminary data.</text>
</comment>
<protein>
    <submittedName>
        <fullName evidence="5">Protein canopy 2</fullName>
    </submittedName>
</protein>
<accession>A0A9W9Z5K1</accession>
<evidence type="ECO:0000313" key="6">
    <source>
        <dbReference type="Proteomes" id="UP001163046"/>
    </source>
</evidence>
<dbReference type="GO" id="GO:0005783">
    <property type="term" value="C:endoplasmic reticulum"/>
    <property type="evidence" value="ECO:0007669"/>
    <property type="project" value="TreeGrafter"/>
</dbReference>
<sequence>MDSVAEFCLVLFIVTTLLSETWGAKDKELYCGVCHVIADELQWEISQVDPRKTLEVESFRVDPRGNQNTKKIQYARSETHLIEQLDNMCEKMNSYAESTDPETGKKSYIRTSSRSGEAVTLSNVAISGDIAQKLKHVCESIIEDYDDDIIATFKKERKDPKTYMCRTTTGLCINDDDEYTDDEEEDDYFNTENESTDTDHDEL</sequence>
<evidence type="ECO:0000256" key="2">
    <source>
        <dbReference type="SAM" id="MobiDB-lite"/>
    </source>
</evidence>
<dbReference type="InterPro" id="IPR042415">
    <property type="entry name" value="CNPY"/>
</dbReference>